<protein>
    <submittedName>
        <fullName evidence="2">Uncharacterized protein</fullName>
    </submittedName>
</protein>
<organism evidence="2">
    <name type="scientific">Panicum hallii</name>
    <dbReference type="NCBI Taxonomy" id="206008"/>
    <lineage>
        <taxon>Eukaryota</taxon>
        <taxon>Viridiplantae</taxon>
        <taxon>Streptophyta</taxon>
        <taxon>Embryophyta</taxon>
        <taxon>Tracheophyta</taxon>
        <taxon>Spermatophyta</taxon>
        <taxon>Magnoliopsida</taxon>
        <taxon>Liliopsida</taxon>
        <taxon>Poales</taxon>
        <taxon>Poaceae</taxon>
        <taxon>PACMAD clade</taxon>
        <taxon>Panicoideae</taxon>
        <taxon>Panicodae</taxon>
        <taxon>Paniceae</taxon>
        <taxon>Panicinae</taxon>
        <taxon>Panicum</taxon>
        <taxon>Panicum sect. Panicum</taxon>
    </lineage>
</organism>
<feature type="region of interest" description="Disordered" evidence="1">
    <location>
        <begin position="258"/>
        <end position="286"/>
    </location>
</feature>
<gene>
    <name evidence="2" type="ORF">PAHAL_9G179000</name>
</gene>
<reference evidence="2" key="1">
    <citation type="submission" date="2018-04" db="EMBL/GenBank/DDBJ databases">
        <title>WGS assembly of Panicum hallii.</title>
        <authorList>
            <person name="Lovell J."/>
            <person name="Jenkins J."/>
            <person name="Lowry D."/>
            <person name="Mamidi S."/>
            <person name="Sreedasyam A."/>
            <person name="Weng X."/>
            <person name="Barry K."/>
            <person name="Bonette J."/>
            <person name="Campitelli B."/>
            <person name="Daum C."/>
            <person name="Gordon S."/>
            <person name="Gould B."/>
            <person name="Lipzen A."/>
            <person name="Macqueen A."/>
            <person name="Palacio-Mejia J."/>
            <person name="Plott C."/>
            <person name="Shakirov E."/>
            <person name="Shu S."/>
            <person name="Yoshinaga Y."/>
            <person name="Zane M."/>
            <person name="Rokhsar D."/>
            <person name="Grimwood J."/>
            <person name="Schmutz J."/>
            <person name="Juenger T."/>
        </authorList>
    </citation>
    <scope>NUCLEOTIDE SEQUENCE [LARGE SCALE GENOMIC DNA]</scope>
    <source>
        <strain evidence="2">FIL2</strain>
    </source>
</reference>
<accession>A0A2S3IKC4</accession>
<sequence>MVTISLDSPSCEVTLLILCSVVYRDVTRQAKGLYRLKHVGALRNGLAYLSRYNSGWFCHTGGRAPSTDPTIVQNPHGSTIHRATIVQNSNRARAQERRRSRRPGSSRSRRARRRRRSRRSSTAANASKIAKSSDESKQKKIQPALNSNDKLSLPCQQPVEEEAPPIPITELRSKPIHVRRRRCQLWTVQLAAARCNRRTMAMVRVGGGRALRAAAATKWQPRWSGRGEVPPLPAGLGISPSPSAGRGGWEGPWCSYESGRGGEGGRRSAELRPDDVPRGKGRWQRQYVGWPGKGTAAGAELATPWADWACSTRPLLLQYSVEKMGHAWP</sequence>
<feature type="compositionally biased region" description="Basic and acidic residues" evidence="1">
    <location>
        <begin position="263"/>
        <end position="278"/>
    </location>
</feature>
<feature type="compositionally biased region" description="Basic residues" evidence="1">
    <location>
        <begin position="96"/>
        <end position="119"/>
    </location>
</feature>
<dbReference type="Gramene" id="PAN46236">
    <property type="protein sequence ID" value="PAN46236"/>
    <property type="gene ID" value="PAHAL_9G179000"/>
</dbReference>
<dbReference type="AlphaFoldDB" id="A0A2S3IKC4"/>
<proteinExistence type="predicted"/>
<evidence type="ECO:0000313" key="2">
    <source>
        <dbReference type="EMBL" id="PAN46236.2"/>
    </source>
</evidence>
<feature type="region of interest" description="Disordered" evidence="1">
    <location>
        <begin position="85"/>
        <end position="152"/>
    </location>
</feature>
<evidence type="ECO:0000256" key="1">
    <source>
        <dbReference type="SAM" id="MobiDB-lite"/>
    </source>
</evidence>
<dbReference type="EMBL" id="CM008054">
    <property type="protein sequence ID" value="PAN46236.2"/>
    <property type="molecule type" value="Genomic_DNA"/>
</dbReference>
<dbReference type="Proteomes" id="UP000243499">
    <property type="component" value="Chromosome 9"/>
</dbReference>
<name>A0A2S3IKC4_9POAL</name>